<dbReference type="Pfam" id="PF08402">
    <property type="entry name" value="TOBE_2"/>
    <property type="match status" value="1"/>
</dbReference>
<dbReference type="Gene3D" id="2.40.50.100">
    <property type="match status" value="1"/>
</dbReference>
<evidence type="ECO:0000256" key="3">
    <source>
        <dbReference type="ARBA" id="ARBA00022741"/>
    </source>
</evidence>
<name>A0A5B8M6P6_9MICO</name>
<dbReference type="PANTHER" id="PTHR42781:SF4">
    <property type="entry name" value="SPERMIDINE_PUTRESCINE IMPORT ATP-BINDING PROTEIN POTA"/>
    <property type="match status" value="1"/>
</dbReference>
<dbReference type="PANTHER" id="PTHR42781">
    <property type="entry name" value="SPERMIDINE/PUTRESCINE IMPORT ATP-BINDING PROTEIN POTA"/>
    <property type="match status" value="1"/>
</dbReference>
<gene>
    <name evidence="7" type="primary">potA</name>
    <name evidence="9" type="ORF">FPZ11_15670</name>
</gene>
<dbReference type="EC" id="7.6.2.11" evidence="7"/>
<sequence length="394" mass="42182">MTTLASEGAALPDTSTGSDRPAIAIRHVTKRFGDSTAVDDIDLQLAQGEFFALLGPSGCGKTTTLRMVGGFELPSMGTIELDGRDVTMLPPYKRDVNTVFQSYALFPHMTVADNVAYGLKRKGVASADIAKRGERMLELVGLAGFGKRRPHQLSGGQQQRVALARALVNEPKVLLLDEPMGALDAKIRKSMQLELKRIQQEVGITFLYVTHDQNEAMSMADRLAVMNGGRIEDMGTPQRVYDRPATQFVAEFLGSCNILPAEYDKRGGLRLPDGTPVVVASDDDFHAIAATDARVGLRPEKLVVTRSPATPGTSNTVGGTVRTATYLGASSEYEIDTAWGVLKAFAQNLSDDARARTGEQVTVSWTAEHGFLLPSAADSRGEAAPVTSNVGTVG</sequence>
<dbReference type="AlphaFoldDB" id="A0A5B8M6P6"/>
<evidence type="ECO:0000256" key="6">
    <source>
        <dbReference type="ARBA" id="ARBA00023136"/>
    </source>
</evidence>
<dbReference type="SMART" id="SM00382">
    <property type="entry name" value="AAA"/>
    <property type="match status" value="1"/>
</dbReference>
<protein>
    <recommendedName>
        <fullName evidence="7">Spermidine/putrescine import ATP-binding protein PotA</fullName>
        <ecNumber evidence="7">7.6.2.11</ecNumber>
    </recommendedName>
</protein>
<evidence type="ECO:0000256" key="5">
    <source>
        <dbReference type="ARBA" id="ARBA00022967"/>
    </source>
</evidence>
<dbReference type="Pfam" id="PF00005">
    <property type="entry name" value="ABC_tran"/>
    <property type="match status" value="1"/>
</dbReference>
<dbReference type="InterPro" id="IPR003593">
    <property type="entry name" value="AAA+_ATPase"/>
</dbReference>
<dbReference type="InterPro" id="IPR017879">
    <property type="entry name" value="PotA_ATP-bd"/>
</dbReference>
<dbReference type="InterPro" id="IPR017871">
    <property type="entry name" value="ABC_transporter-like_CS"/>
</dbReference>
<dbReference type="OrthoDB" id="9802264at2"/>
<keyword evidence="5 7" id="KW-1278">Translocase</keyword>
<evidence type="ECO:0000259" key="8">
    <source>
        <dbReference type="PROSITE" id="PS50893"/>
    </source>
</evidence>
<dbReference type="CDD" id="cd03300">
    <property type="entry name" value="ABC_PotA_N"/>
    <property type="match status" value="1"/>
</dbReference>
<organism evidence="9 10">
    <name type="scientific">Humibacter ginsenosidimutans</name>
    <dbReference type="NCBI Taxonomy" id="2599293"/>
    <lineage>
        <taxon>Bacteria</taxon>
        <taxon>Bacillati</taxon>
        <taxon>Actinomycetota</taxon>
        <taxon>Actinomycetes</taxon>
        <taxon>Micrococcales</taxon>
        <taxon>Microbacteriaceae</taxon>
        <taxon>Humibacter</taxon>
    </lineage>
</organism>
<reference evidence="9 10" key="1">
    <citation type="submission" date="2019-07" db="EMBL/GenBank/DDBJ databases">
        <title>Full genome sequence of Humibacter sp. WJ7-1.</title>
        <authorList>
            <person name="Im W.-T."/>
        </authorList>
    </citation>
    <scope>NUCLEOTIDE SEQUENCE [LARGE SCALE GENOMIC DNA]</scope>
    <source>
        <strain evidence="9 10">WJ7-1</strain>
    </source>
</reference>
<evidence type="ECO:0000256" key="7">
    <source>
        <dbReference type="RuleBase" id="RU364083"/>
    </source>
</evidence>
<dbReference type="InterPro" id="IPR050093">
    <property type="entry name" value="ABC_SmlMolc_Importer"/>
</dbReference>
<dbReference type="NCBIfam" id="TIGR01187">
    <property type="entry name" value="potA"/>
    <property type="match status" value="1"/>
</dbReference>
<dbReference type="GO" id="GO:0015594">
    <property type="term" value="F:ABC-type putrescine transporter activity"/>
    <property type="evidence" value="ECO:0007669"/>
    <property type="project" value="InterPro"/>
</dbReference>
<comment type="similarity">
    <text evidence="7">Belongs to the ABC transporter superfamily. Spermidine/putrescine importer (TC 3.A.1.11.1) family.</text>
</comment>
<keyword evidence="4 7" id="KW-0067">ATP-binding</keyword>
<keyword evidence="6 7" id="KW-0472">Membrane</keyword>
<feature type="domain" description="ABC transporter" evidence="8">
    <location>
        <begin position="23"/>
        <end position="253"/>
    </location>
</feature>
<dbReference type="SUPFAM" id="SSF50331">
    <property type="entry name" value="MOP-like"/>
    <property type="match status" value="1"/>
</dbReference>
<accession>A0A5B8M6P6</accession>
<evidence type="ECO:0000256" key="1">
    <source>
        <dbReference type="ARBA" id="ARBA00022448"/>
    </source>
</evidence>
<dbReference type="GO" id="GO:0016887">
    <property type="term" value="F:ATP hydrolysis activity"/>
    <property type="evidence" value="ECO:0007669"/>
    <property type="project" value="InterPro"/>
</dbReference>
<dbReference type="KEGG" id="huw:FPZ11_15670"/>
<dbReference type="InterPro" id="IPR027417">
    <property type="entry name" value="P-loop_NTPase"/>
</dbReference>
<evidence type="ECO:0000313" key="9">
    <source>
        <dbReference type="EMBL" id="QDZ16016.1"/>
    </source>
</evidence>
<keyword evidence="2 7" id="KW-1003">Cell membrane</keyword>
<dbReference type="InterPro" id="IPR003439">
    <property type="entry name" value="ABC_transporter-like_ATP-bd"/>
</dbReference>
<evidence type="ECO:0000256" key="2">
    <source>
        <dbReference type="ARBA" id="ARBA00022475"/>
    </source>
</evidence>
<dbReference type="RefSeq" id="WP_146322020.1">
    <property type="nucleotide sequence ID" value="NZ_CP042305.1"/>
</dbReference>
<dbReference type="Proteomes" id="UP000320216">
    <property type="component" value="Chromosome"/>
</dbReference>
<keyword evidence="10" id="KW-1185">Reference proteome</keyword>
<dbReference type="InterPro" id="IPR013611">
    <property type="entry name" value="Transp-assoc_OB_typ2"/>
</dbReference>
<dbReference type="EMBL" id="CP042305">
    <property type="protein sequence ID" value="QDZ16016.1"/>
    <property type="molecule type" value="Genomic_DNA"/>
</dbReference>
<comment type="catalytic activity">
    <reaction evidence="7">
        <text>ATP + H2O + polyamine-[polyamine-binding protein]Side 1 = ADP + phosphate + polyamineSide 2 + [polyamine-binding protein]Side 1.</text>
        <dbReference type="EC" id="7.6.2.11"/>
    </reaction>
</comment>
<evidence type="ECO:0000313" key="10">
    <source>
        <dbReference type="Proteomes" id="UP000320216"/>
    </source>
</evidence>
<dbReference type="GO" id="GO:0043190">
    <property type="term" value="C:ATP-binding cassette (ABC) transporter complex"/>
    <property type="evidence" value="ECO:0007669"/>
    <property type="project" value="InterPro"/>
</dbReference>
<dbReference type="PROSITE" id="PS00211">
    <property type="entry name" value="ABC_TRANSPORTER_1"/>
    <property type="match status" value="1"/>
</dbReference>
<keyword evidence="1 7" id="KW-0813">Transport</keyword>
<dbReference type="Gene3D" id="3.40.50.300">
    <property type="entry name" value="P-loop containing nucleotide triphosphate hydrolases"/>
    <property type="match status" value="1"/>
</dbReference>
<dbReference type="PROSITE" id="PS50893">
    <property type="entry name" value="ABC_TRANSPORTER_2"/>
    <property type="match status" value="1"/>
</dbReference>
<dbReference type="FunFam" id="3.40.50.300:FF:000133">
    <property type="entry name" value="Spermidine/putrescine import ATP-binding protein PotA"/>
    <property type="match status" value="1"/>
</dbReference>
<proteinExistence type="inferred from homology"/>
<comment type="subunit">
    <text evidence="7">The complex is composed of two ATP-binding proteins (PotA), two transmembrane proteins (PotB and PotC) and a solute-binding protein (PotD).</text>
</comment>
<dbReference type="InterPro" id="IPR005893">
    <property type="entry name" value="PotA-like"/>
</dbReference>
<comment type="function">
    <text evidence="7">Part of the ABC transporter complex PotABCD involved in spermidine/putrescine import. Responsible for energy coupling to the transport system.</text>
</comment>
<dbReference type="InterPro" id="IPR008995">
    <property type="entry name" value="Mo/tungstate-bd_C_term_dom"/>
</dbReference>
<dbReference type="GO" id="GO:0005524">
    <property type="term" value="F:ATP binding"/>
    <property type="evidence" value="ECO:0007669"/>
    <property type="project" value="UniProtKB-KW"/>
</dbReference>
<evidence type="ECO:0000256" key="4">
    <source>
        <dbReference type="ARBA" id="ARBA00022840"/>
    </source>
</evidence>
<dbReference type="SUPFAM" id="SSF52540">
    <property type="entry name" value="P-loop containing nucleoside triphosphate hydrolases"/>
    <property type="match status" value="1"/>
</dbReference>
<keyword evidence="3 7" id="KW-0547">Nucleotide-binding</keyword>